<organism evidence="3 4">
    <name type="scientific">Knoellia koreensis</name>
    <dbReference type="NCBI Taxonomy" id="2730921"/>
    <lineage>
        <taxon>Bacteria</taxon>
        <taxon>Bacillati</taxon>
        <taxon>Actinomycetota</taxon>
        <taxon>Actinomycetes</taxon>
        <taxon>Micrococcales</taxon>
        <taxon>Intrasporangiaceae</taxon>
        <taxon>Knoellia</taxon>
    </lineage>
</organism>
<comment type="caution">
    <text evidence="3">The sequence shown here is derived from an EMBL/GenBank/DDBJ whole genome shotgun (WGS) entry which is preliminary data.</text>
</comment>
<accession>A0A849HE70</accession>
<keyword evidence="2" id="KW-0472">Membrane</keyword>
<evidence type="ECO:0000313" key="4">
    <source>
        <dbReference type="Proteomes" id="UP000588586"/>
    </source>
</evidence>
<evidence type="ECO:0000256" key="1">
    <source>
        <dbReference type="SAM" id="MobiDB-lite"/>
    </source>
</evidence>
<feature type="region of interest" description="Disordered" evidence="1">
    <location>
        <begin position="351"/>
        <end position="374"/>
    </location>
</feature>
<evidence type="ECO:0000313" key="3">
    <source>
        <dbReference type="EMBL" id="NNM45708.1"/>
    </source>
</evidence>
<dbReference type="Proteomes" id="UP000588586">
    <property type="component" value="Unassembled WGS sequence"/>
</dbReference>
<evidence type="ECO:0000256" key="2">
    <source>
        <dbReference type="SAM" id="Phobius"/>
    </source>
</evidence>
<gene>
    <name evidence="3" type="ORF">HJG52_06775</name>
</gene>
<feature type="transmembrane region" description="Helical" evidence="2">
    <location>
        <begin position="46"/>
        <end position="71"/>
    </location>
</feature>
<dbReference type="RefSeq" id="WP_171242699.1">
    <property type="nucleotide sequence ID" value="NZ_JABEPQ010000001.1"/>
</dbReference>
<keyword evidence="4" id="KW-1185">Reference proteome</keyword>
<keyword evidence="2" id="KW-1133">Transmembrane helix</keyword>
<reference evidence="3 4" key="1">
    <citation type="submission" date="2020-04" db="EMBL/GenBank/DDBJ databases">
        <title>Knoellia sp. isolate from air conditioner.</title>
        <authorList>
            <person name="Chea S."/>
            <person name="Kim D.-U."/>
        </authorList>
    </citation>
    <scope>NUCLEOTIDE SEQUENCE [LARGE SCALE GENOMIC DNA]</scope>
    <source>
        <strain evidence="3 4">DB2414S</strain>
    </source>
</reference>
<feature type="region of interest" description="Disordered" evidence="1">
    <location>
        <begin position="286"/>
        <end position="316"/>
    </location>
</feature>
<dbReference type="EMBL" id="JABEPQ010000001">
    <property type="protein sequence ID" value="NNM45708.1"/>
    <property type="molecule type" value="Genomic_DNA"/>
</dbReference>
<dbReference type="AlphaFoldDB" id="A0A849HE70"/>
<keyword evidence="2" id="KW-0812">Transmembrane</keyword>
<protein>
    <submittedName>
        <fullName evidence="3">Uncharacterized protein</fullName>
    </submittedName>
</protein>
<sequence>MLRGDEGVEDLLRDTFAAARPGPADDLTGLRDASWARADRLRRRRALVGGATVSGAVAATAVAVLLGSSMWGGAPRTAPAPAASTATRSATVTAATATSATGTDPDWSRYALQSGTAAYRFPDLTPDPLPSGVREMSGPISQADLAGVAGGCDWAELKDRRQAVAGWSNQFEVPDAGPGWLANLGVAGFTTGTGAEAMADLRNGALPCTTPAMKTAAWEGPGDDSVLWTDTATTNDITQTTALAVVRVGDVLVAGSARSDASAAEARRIATELAGGAATTLLDEKFPPALGQPLGRSATAPNAASKPGAAQGKPVRPQAQYDFGDVFPAASQLRFDMKYHGTPVPSPLTPAAPGAQMCDNTGQPDQAARDAKPDPVSGVQQMAWAAKGTLGDASVTIGVTGWATGTGPDRFADLRRNEGSCRWSPPQQQEAWPGEDPATTWLSSGEQLGVNGYLAARRVGDVIVSVVVNDLPPAEARAEAIRINKIVTAKVTASGIPAATGR</sequence>
<proteinExistence type="predicted"/>
<name>A0A849HE70_9MICO</name>